<dbReference type="HAMAP" id="MF_00022">
    <property type="entry name" value="Glu_tRNA_synth_type1"/>
    <property type="match status" value="1"/>
</dbReference>
<dbReference type="PANTHER" id="PTHR43311:SF2">
    <property type="entry name" value="GLUTAMATE--TRNA LIGASE, MITOCHONDRIAL-RELATED"/>
    <property type="match status" value="1"/>
</dbReference>
<dbReference type="EC" id="6.1.1.17" evidence="10"/>
<feature type="binding site" evidence="10">
    <location>
        <position position="138"/>
    </location>
    <ligand>
        <name>Zn(2+)</name>
        <dbReference type="ChEBI" id="CHEBI:29105"/>
    </ligand>
</feature>
<dbReference type="PROSITE" id="PS00178">
    <property type="entry name" value="AA_TRNA_LIGASE_I"/>
    <property type="match status" value="1"/>
</dbReference>
<comment type="caution">
    <text evidence="13">The sequence shown here is derived from an EMBL/GenBank/DDBJ whole genome shotgun (WGS) entry which is preliminary data.</text>
</comment>
<comment type="subcellular location">
    <subcellularLocation>
        <location evidence="1 10">Cytoplasm</location>
    </subcellularLocation>
</comment>
<dbReference type="Pfam" id="PF19269">
    <property type="entry name" value="Anticodon_2"/>
    <property type="match status" value="1"/>
</dbReference>
<name>A0A498C5T7_9GAMM</name>
<dbReference type="InterPro" id="IPR033910">
    <property type="entry name" value="GluRS_core"/>
</dbReference>
<dbReference type="GO" id="GO:0005524">
    <property type="term" value="F:ATP binding"/>
    <property type="evidence" value="ECO:0007669"/>
    <property type="project" value="UniProtKB-UniRule"/>
</dbReference>
<feature type="short sequence motif" description="'HIGH' region" evidence="10">
    <location>
        <begin position="12"/>
        <end position="22"/>
    </location>
</feature>
<feature type="binding site" evidence="10">
    <location>
        <position position="111"/>
    </location>
    <ligand>
        <name>Zn(2+)</name>
        <dbReference type="ChEBI" id="CHEBI:29105"/>
    </ligand>
</feature>
<evidence type="ECO:0000256" key="4">
    <source>
        <dbReference type="ARBA" id="ARBA00022490"/>
    </source>
</evidence>
<comment type="subunit">
    <text evidence="3 10">Monomer.</text>
</comment>
<dbReference type="GO" id="GO:0004818">
    <property type="term" value="F:glutamate-tRNA ligase activity"/>
    <property type="evidence" value="ECO:0007669"/>
    <property type="project" value="UniProtKB-UniRule"/>
</dbReference>
<dbReference type="InterPro" id="IPR008925">
    <property type="entry name" value="aa_tRNA-synth_I_cd-bd_sf"/>
</dbReference>
<evidence type="ECO:0000313" key="13">
    <source>
        <dbReference type="EMBL" id="RLK50673.1"/>
    </source>
</evidence>
<feature type="binding site" evidence="10">
    <location>
        <position position="136"/>
    </location>
    <ligand>
        <name>Zn(2+)</name>
        <dbReference type="ChEBI" id="CHEBI:29105"/>
    </ligand>
</feature>
<dbReference type="AlphaFoldDB" id="A0A498C5T7"/>
<dbReference type="InterPro" id="IPR000924">
    <property type="entry name" value="Glu/Gln-tRNA-synth"/>
</dbReference>
<evidence type="ECO:0000256" key="1">
    <source>
        <dbReference type="ARBA" id="ARBA00004496"/>
    </source>
</evidence>
<keyword evidence="9 10" id="KW-0030">Aminoacyl-tRNA synthetase</keyword>
<evidence type="ECO:0000259" key="11">
    <source>
        <dbReference type="Pfam" id="PF00749"/>
    </source>
</evidence>
<dbReference type="SUPFAM" id="SSF48163">
    <property type="entry name" value="An anticodon-binding domain of class I aminoacyl-tRNA synthetases"/>
    <property type="match status" value="1"/>
</dbReference>
<evidence type="ECO:0000313" key="14">
    <source>
        <dbReference type="Proteomes" id="UP000275461"/>
    </source>
</evidence>
<accession>A0A498C5T7</accession>
<dbReference type="NCBIfam" id="NF004315">
    <property type="entry name" value="PRK05710.1-4"/>
    <property type="match status" value="1"/>
</dbReference>
<feature type="domain" description="Aminoacyl-tRNA synthetase class I anticodon-binding" evidence="12">
    <location>
        <begin position="339"/>
        <end position="469"/>
    </location>
</feature>
<keyword evidence="4 10" id="KW-0963">Cytoplasm</keyword>
<dbReference type="FunFam" id="3.40.50.620:FF:000007">
    <property type="entry name" value="Glutamate--tRNA ligase"/>
    <property type="match status" value="1"/>
</dbReference>
<evidence type="ECO:0000256" key="3">
    <source>
        <dbReference type="ARBA" id="ARBA00011245"/>
    </source>
</evidence>
<keyword evidence="8 10" id="KW-0648">Protein biosynthesis</keyword>
<evidence type="ECO:0000256" key="10">
    <source>
        <dbReference type="HAMAP-Rule" id="MF_00022"/>
    </source>
</evidence>
<dbReference type="InterPro" id="IPR020751">
    <property type="entry name" value="aa-tRNA-synth_I_codon-bd_sub2"/>
</dbReference>
<dbReference type="EMBL" id="RCDA01000001">
    <property type="protein sequence ID" value="RLK50673.1"/>
    <property type="molecule type" value="Genomic_DNA"/>
</dbReference>
<sequence>MTNKTVKTRFAPSPTGRMHLGNLRTALFNALLARSAGGAFLLRMEDTDQARSSEAHARALMADLRWMGLDWDEGPEAGGDAGPYAQSGRGEVYQRYYDQLVAADLAYPCYCTERELELSRKAQRASGKPPRYAGTCAHLTTEERARREAEGRKPTLRFRVPAEQTVTFQDLVRGEQRFPTEEIGDFIIRRADGTSAFFFCNAVDDALMGVTHVLRGEDHLTNTPRQLMLLEALGLPQPTYGHINLITGEDGAPLSKRNGSLSVEELREAGWLPGAVLNYLARLGHHYTGEVESQLLDLQGLADHFTTDALGRAPARFDRHQLTHWQQLAVHKADDPTLAPWLEQLPDNLSADQRRALLAAVRDNIAFPADLAAWGRRVFGELPEPEEATQDVIREAGPQFYAAALDELDTAGGDFSALAKAVRKATGAKGKGLFMPLRAALTGLCRGPELGPVFALMPAEVARRRLEQARELATANPS</sequence>
<evidence type="ECO:0000256" key="9">
    <source>
        <dbReference type="ARBA" id="ARBA00023146"/>
    </source>
</evidence>
<dbReference type="Gene3D" id="3.40.50.620">
    <property type="entry name" value="HUPs"/>
    <property type="match status" value="1"/>
</dbReference>
<feature type="binding site" evidence="10">
    <location>
        <position position="109"/>
    </location>
    <ligand>
        <name>Zn(2+)</name>
        <dbReference type="ChEBI" id="CHEBI:29105"/>
    </ligand>
</feature>
<dbReference type="Gene3D" id="1.10.10.350">
    <property type="match status" value="1"/>
</dbReference>
<keyword evidence="14" id="KW-1185">Reference proteome</keyword>
<organism evidence="13 14">
    <name type="scientific">Alkalispirillum mobile</name>
    <dbReference type="NCBI Taxonomy" id="85925"/>
    <lineage>
        <taxon>Bacteria</taxon>
        <taxon>Pseudomonadati</taxon>
        <taxon>Pseudomonadota</taxon>
        <taxon>Gammaproteobacteria</taxon>
        <taxon>Chromatiales</taxon>
        <taxon>Ectothiorhodospiraceae</taxon>
        <taxon>Alkalispirillum</taxon>
    </lineage>
</organism>
<protein>
    <recommendedName>
        <fullName evidence="10">Glutamate--tRNA ligase</fullName>
        <ecNumber evidence="10">6.1.1.17</ecNumber>
    </recommendedName>
    <alternativeName>
        <fullName evidence="10">Glutamyl-tRNA synthetase</fullName>
        <shortName evidence="10">GluRS</shortName>
    </alternativeName>
</protein>
<keyword evidence="10" id="KW-0479">Metal-binding</keyword>
<comment type="cofactor">
    <cofactor evidence="10">
        <name>Zn(2+)</name>
        <dbReference type="ChEBI" id="CHEBI:29105"/>
    </cofactor>
    <text evidence="10">Binds 1 zinc ion per subunit.</text>
</comment>
<feature type="short sequence motif" description="'KMSKS' region" evidence="10">
    <location>
        <begin position="253"/>
        <end position="257"/>
    </location>
</feature>
<dbReference type="Pfam" id="PF00749">
    <property type="entry name" value="tRNA-synt_1c"/>
    <property type="match status" value="1"/>
</dbReference>
<reference evidence="13 14" key="1">
    <citation type="submission" date="2018-10" db="EMBL/GenBank/DDBJ databases">
        <title>Genomic Encyclopedia of Type Strains, Phase IV (KMG-IV): sequencing the most valuable type-strain genomes for metagenomic binning, comparative biology and taxonomic classification.</title>
        <authorList>
            <person name="Goeker M."/>
        </authorList>
    </citation>
    <scope>NUCLEOTIDE SEQUENCE [LARGE SCALE GENOMIC DNA]</scope>
    <source>
        <strain evidence="13 14">DSM 12769</strain>
    </source>
</reference>
<evidence type="ECO:0000256" key="5">
    <source>
        <dbReference type="ARBA" id="ARBA00022598"/>
    </source>
</evidence>
<comment type="similarity">
    <text evidence="2 10">Belongs to the class-I aminoacyl-tRNA synthetase family. Glutamate--tRNA ligase type 1 subfamily.</text>
</comment>
<dbReference type="NCBIfam" id="TIGR00464">
    <property type="entry name" value="gltX_bact"/>
    <property type="match status" value="1"/>
</dbReference>
<evidence type="ECO:0000259" key="12">
    <source>
        <dbReference type="Pfam" id="PF19269"/>
    </source>
</evidence>
<evidence type="ECO:0000256" key="2">
    <source>
        <dbReference type="ARBA" id="ARBA00007894"/>
    </source>
</evidence>
<dbReference type="GO" id="GO:0000049">
    <property type="term" value="F:tRNA binding"/>
    <property type="evidence" value="ECO:0007669"/>
    <property type="project" value="InterPro"/>
</dbReference>
<dbReference type="InterPro" id="IPR049940">
    <property type="entry name" value="GluQ/Sye"/>
</dbReference>
<keyword evidence="6 10" id="KW-0547">Nucleotide-binding</keyword>
<dbReference type="InterPro" id="IPR001412">
    <property type="entry name" value="aa-tRNA-synth_I_CS"/>
</dbReference>
<dbReference type="PRINTS" id="PR00987">
    <property type="entry name" value="TRNASYNTHGLU"/>
</dbReference>
<dbReference type="SUPFAM" id="SSF52374">
    <property type="entry name" value="Nucleotidylyl transferase"/>
    <property type="match status" value="1"/>
</dbReference>
<feature type="domain" description="Glutamyl/glutaminyl-tRNA synthetase class Ib catalytic" evidence="11">
    <location>
        <begin position="6"/>
        <end position="323"/>
    </location>
</feature>
<dbReference type="InterPro" id="IPR020058">
    <property type="entry name" value="Glu/Gln-tRNA-synth_Ib_cat-dom"/>
</dbReference>
<comment type="function">
    <text evidence="10">Catalyzes the attachment of glutamate to tRNA(Glu) in a two-step reaction: glutamate is first activated by ATP to form Glu-AMP and then transferred to the acceptor end of tRNA(Glu).</text>
</comment>
<dbReference type="InterPro" id="IPR004527">
    <property type="entry name" value="Glu-tRNA-ligase_bac/mito"/>
</dbReference>
<dbReference type="InterPro" id="IPR045462">
    <property type="entry name" value="aa-tRNA-synth_I_cd-bd"/>
</dbReference>
<evidence type="ECO:0000256" key="8">
    <source>
        <dbReference type="ARBA" id="ARBA00022917"/>
    </source>
</evidence>
<keyword evidence="10" id="KW-0862">Zinc</keyword>
<dbReference type="Proteomes" id="UP000275461">
    <property type="component" value="Unassembled WGS sequence"/>
</dbReference>
<dbReference type="PANTHER" id="PTHR43311">
    <property type="entry name" value="GLUTAMATE--TRNA LIGASE"/>
    <property type="match status" value="1"/>
</dbReference>
<evidence type="ECO:0000256" key="6">
    <source>
        <dbReference type="ARBA" id="ARBA00022741"/>
    </source>
</evidence>
<evidence type="ECO:0000256" key="7">
    <source>
        <dbReference type="ARBA" id="ARBA00022840"/>
    </source>
</evidence>
<dbReference type="CDD" id="cd00808">
    <property type="entry name" value="GluRS_core"/>
    <property type="match status" value="1"/>
</dbReference>
<comment type="catalytic activity">
    <reaction evidence="10">
        <text>tRNA(Glu) + L-glutamate + ATP = L-glutamyl-tRNA(Glu) + AMP + diphosphate</text>
        <dbReference type="Rhea" id="RHEA:23540"/>
        <dbReference type="Rhea" id="RHEA-COMP:9663"/>
        <dbReference type="Rhea" id="RHEA-COMP:9680"/>
        <dbReference type="ChEBI" id="CHEBI:29985"/>
        <dbReference type="ChEBI" id="CHEBI:30616"/>
        <dbReference type="ChEBI" id="CHEBI:33019"/>
        <dbReference type="ChEBI" id="CHEBI:78442"/>
        <dbReference type="ChEBI" id="CHEBI:78520"/>
        <dbReference type="ChEBI" id="CHEBI:456215"/>
        <dbReference type="EC" id="6.1.1.17"/>
    </reaction>
</comment>
<dbReference type="OrthoDB" id="9807503at2"/>
<keyword evidence="5 10" id="KW-0436">Ligase</keyword>
<gene>
    <name evidence="10" type="primary">gltX</name>
    <name evidence="13" type="ORF">DFR31_0579</name>
</gene>
<dbReference type="GO" id="GO:0006424">
    <property type="term" value="P:glutamyl-tRNA aminoacylation"/>
    <property type="evidence" value="ECO:0007669"/>
    <property type="project" value="UniProtKB-UniRule"/>
</dbReference>
<dbReference type="GO" id="GO:0008270">
    <property type="term" value="F:zinc ion binding"/>
    <property type="evidence" value="ECO:0007669"/>
    <property type="project" value="UniProtKB-UniRule"/>
</dbReference>
<dbReference type="RefSeq" id="WP_121441141.1">
    <property type="nucleotide sequence ID" value="NZ_RCDA01000001.1"/>
</dbReference>
<dbReference type="InterPro" id="IPR014729">
    <property type="entry name" value="Rossmann-like_a/b/a_fold"/>
</dbReference>
<proteinExistence type="inferred from homology"/>
<keyword evidence="7 10" id="KW-0067">ATP-binding</keyword>
<feature type="binding site" evidence="10">
    <location>
        <position position="256"/>
    </location>
    <ligand>
        <name>ATP</name>
        <dbReference type="ChEBI" id="CHEBI:30616"/>
    </ligand>
</feature>
<dbReference type="GO" id="GO:0005829">
    <property type="term" value="C:cytosol"/>
    <property type="evidence" value="ECO:0007669"/>
    <property type="project" value="TreeGrafter"/>
</dbReference>